<evidence type="ECO:0000256" key="2">
    <source>
        <dbReference type="SAM" id="MobiDB-lite"/>
    </source>
</evidence>
<protein>
    <recommendedName>
        <fullName evidence="5">E3 ubiquitin-protein ligase CCNB1IP1</fullName>
    </recommendedName>
</protein>
<dbReference type="PANTHER" id="PTHR14305:SF0">
    <property type="entry name" value="E3 UBIQUITIN-PROTEIN LIGASE CCNB1IP1"/>
    <property type="match status" value="1"/>
</dbReference>
<dbReference type="GO" id="GO:0061630">
    <property type="term" value="F:ubiquitin protein ligase activity"/>
    <property type="evidence" value="ECO:0007669"/>
    <property type="project" value="InterPro"/>
</dbReference>
<dbReference type="PANTHER" id="PTHR14305">
    <property type="entry name" value="E3 UBIQUITIN-PROTEIN LIGASE CCNB1IP1"/>
    <property type="match status" value="1"/>
</dbReference>
<feature type="coiled-coil region" evidence="1">
    <location>
        <begin position="45"/>
        <end position="93"/>
    </location>
</feature>
<dbReference type="GO" id="GO:0000795">
    <property type="term" value="C:synaptonemal complex"/>
    <property type="evidence" value="ECO:0007669"/>
    <property type="project" value="InterPro"/>
</dbReference>
<dbReference type="GO" id="GO:0007131">
    <property type="term" value="P:reciprocal meiotic recombination"/>
    <property type="evidence" value="ECO:0007669"/>
    <property type="project" value="InterPro"/>
</dbReference>
<evidence type="ECO:0000256" key="1">
    <source>
        <dbReference type="SAM" id="Coils"/>
    </source>
</evidence>
<dbReference type="EMBL" id="JAPDMZ010000166">
    <property type="protein sequence ID" value="KAK0547277.1"/>
    <property type="molecule type" value="Genomic_DNA"/>
</dbReference>
<feature type="compositionally biased region" description="Polar residues" evidence="2">
    <location>
        <begin position="115"/>
        <end position="150"/>
    </location>
</feature>
<dbReference type="InterPro" id="IPR042448">
    <property type="entry name" value="CCNB1IP1"/>
</dbReference>
<gene>
    <name evidence="3" type="ORF">OC846_004923</name>
</gene>
<accession>A0AAN6GLT8</accession>
<evidence type="ECO:0000313" key="4">
    <source>
        <dbReference type="Proteomes" id="UP001176517"/>
    </source>
</evidence>
<evidence type="ECO:0008006" key="5">
    <source>
        <dbReference type="Google" id="ProtNLM"/>
    </source>
</evidence>
<organism evidence="3 4">
    <name type="scientific">Tilletia horrida</name>
    <dbReference type="NCBI Taxonomy" id="155126"/>
    <lineage>
        <taxon>Eukaryota</taxon>
        <taxon>Fungi</taxon>
        <taxon>Dikarya</taxon>
        <taxon>Basidiomycota</taxon>
        <taxon>Ustilaginomycotina</taxon>
        <taxon>Exobasidiomycetes</taxon>
        <taxon>Tilletiales</taxon>
        <taxon>Tilletiaceae</taxon>
        <taxon>Tilletia</taxon>
    </lineage>
</organism>
<dbReference type="AlphaFoldDB" id="A0AAN6GLT8"/>
<evidence type="ECO:0000313" key="3">
    <source>
        <dbReference type="EMBL" id="KAK0547277.1"/>
    </source>
</evidence>
<sequence length="371" mass="39307">MRSHSGSPGRRRSLNPSADYRTSVLAGLAPSITMEIATRSISFWVYQKSQEIAGLEKELANEKRKTKDLQDSLRAATKDYDRLKNQLDRNMRKQLLSGGANGDALAAAARPETMAQRQAQSQSILSQPRASIGGTQKPASFWQSQSTDMSTGDDGRAAPSRSLNGDAVPIGTNAAINHGRFQATGRTGNSGDHGMGLNYLNEAEFAGQNTNGRLSEGRPARGDMNEGIYRQPGVRVVPVVQSPAFGQSGMNAGIDMGRQPGVGGGVYASPGTRPGWVSPQAPTHSTFARPKPMSHGHMATLRMPASADGVGLGRLSFSTHAPHAQMRADVRTGGSASLQSTPRGPSAVANFLRSANAAQRASDVRHDHSRG</sequence>
<keyword evidence="1" id="KW-0175">Coiled coil</keyword>
<feature type="region of interest" description="Disordered" evidence="2">
    <location>
        <begin position="107"/>
        <end position="167"/>
    </location>
</feature>
<keyword evidence="4" id="KW-1185">Reference proteome</keyword>
<proteinExistence type="predicted"/>
<name>A0AAN6GLT8_9BASI</name>
<comment type="caution">
    <text evidence="3">The sequence shown here is derived from an EMBL/GenBank/DDBJ whole genome shotgun (WGS) entry which is preliminary data.</text>
</comment>
<dbReference type="Proteomes" id="UP001176517">
    <property type="component" value="Unassembled WGS sequence"/>
</dbReference>
<reference evidence="3" key="1">
    <citation type="journal article" date="2023" name="PhytoFront">
        <title>Draft Genome Resources of Seven Strains of Tilletia horrida, Causal Agent of Kernel Smut of Rice.</title>
        <authorList>
            <person name="Khanal S."/>
            <person name="Antony Babu S."/>
            <person name="Zhou X.G."/>
        </authorList>
    </citation>
    <scope>NUCLEOTIDE SEQUENCE</scope>
    <source>
        <strain evidence="3">TX6</strain>
    </source>
</reference>